<feature type="region of interest" description="Disordered" evidence="1">
    <location>
        <begin position="188"/>
        <end position="245"/>
    </location>
</feature>
<dbReference type="AlphaFoldDB" id="C7NIT1"/>
<keyword evidence="2" id="KW-1133">Transmembrane helix</keyword>
<proteinExistence type="predicted"/>
<keyword evidence="2" id="KW-0472">Membrane</keyword>
<dbReference type="Proteomes" id="UP000006666">
    <property type="component" value="Chromosome"/>
</dbReference>
<dbReference type="HOGENOM" id="CLU_1132443_0_0_11"/>
<gene>
    <name evidence="3" type="ordered locus">Ksed_17050</name>
</gene>
<dbReference type="STRING" id="478801.Ksed_17050"/>
<feature type="transmembrane region" description="Helical" evidence="2">
    <location>
        <begin position="130"/>
        <end position="161"/>
    </location>
</feature>
<dbReference type="KEGG" id="kse:Ksed_17050"/>
<keyword evidence="2" id="KW-0812">Transmembrane</keyword>
<feature type="transmembrane region" description="Helical" evidence="2">
    <location>
        <begin position="7"/>
        <end position="27"/>
    </location>
</feature>
<organism evidence="3 4">
    <name type="scientific">Kytococcus sedentarius (strain ATCC 14392 / DSM 20547 / JCM 11482 / CCUG 33030 / NBRC 15357 / NCTC 11040 / CCM 314 / 541)</name>
    <name type="common">Micrococcus sedentarius</name>
    <dbReference type="NCBI Taxonomy" id="478801"/>
    <lineage>
        <taxon>Bacteria</taxon>
        <taxon>Bacillati</taxon>
        <taxon>Actinomycetota</taxon>
        <taxon>Actinomycetes</taxon>
        <taxon>Micrococcales</taxon>
        <taxon>Kytococcaceae</taxon>
        <taxon>Kytococcus</taxon>
    </lineage>
</organism>
<reference evidence="3 4" key="1">
    <citation type="journal article" date="2009" name="Stand. Genomic Sci.">
        <title>Complete genome sequence of Kytococcus sedentarius type strain (541).</title>
        <authorList>
            <person name="Sims D."/>
            <person name="Brettin T."/>
            <person name="Detter J.C."/>
            <person name="Han C."/>
            <person name="Lapidus A."/>
            <person name="Copeland A."/>
            <person name="Glavina Del Rio T."/>
            <person name="Nolan M."/>
            <person name="Chen F."/>
            <person name="Lucas S."/>
            <person name="Tice H."/>
            <person name="Cheng J.F."/>
            <person name="Bruce D."/>
            <person name="Goodwin L."/>
            <person name="Pitluck S."/>
            <person name="Ovchinnikova G."/>
            <person name="Pati A."/>
            <person name="Ivanova N."/>
            <person name="Mavrommatis K."/>
            <person name="Chen A."/>
            <person name="Palaniappan K."/>
            <person name="D'haeseleer P."/>
            <person name="Chain P."/>
            <person name="Bristow J."/>
            <person name="Eisen J.A."/>
            <person name="Markowitz V."/>
            <person name="Hugenholtz P."/>
            <person name="Schneider S."/>
            <person name="Goker M."/>
            <person name="Pukall R."/>
            <person name="Kyrpides N.C."/>
            <person name="Klenk H.P."/>
        </authorList>
    </citation>
    <scope>NUCLEOTIDE SEQUENCE [LARGE SCALE GENOMIC DNA]</scope>
    <source>
        <strain evidence="4">ATCC 14392 / DSM 20547 / JCM 11482 / CCUG 33030 / NBRC 15357 / NCTC 11040 / CCM 314 / 541</strain>
    </source>
</reference>
<evidence type="ECO:0000313" key="3">
    <source>
        <dbReference type="EMBL" id="ACV06719.1"/>
    </source>
</evidence>
<evidence type="ECO:0000313" key="4">
    <source>
        <dbReference type="Proteomes" id="UP000006666"/>
    </source>
</evidence>
<dbReference type="EMBL" id="CP001686">
    <property type="protein sequence ID" value="ACV06719.1"/>
    <property type="molecule type" value="Genomic_DNA"/>
</dbReference>
<keyword evidence="4" id="KW-1185">Reference proteome</keyword>
<dbReference type="RefSeq" id="WP_015779664.1">
    <property type="nucleotide sequence ID" value="NC_013169.1"/>
</dbReference>
<sequence length="245" mass="24477">MQLTGKIFTLLGVLGLVGAVVLGVLGVRSGLATNEAVQSGQEVGQSLTAELESGDTYLLTLPLDSESATCAVSGPDGGAVGSNPTEDDEIMAEGTVDLVGALHPDASGEHVIRCSSPEVKLTDPVDSMGYAWAGLGVIGALLLGVGSAALLLLGIILWIWGANRDRDRRDRWGNPGGGYGGGYGGIGGYGGGGYPQQPQDPGAGQPGGGQQGGWGQGGPGQQPGSGAYPAPPPPPQGPQDRAPWS</sequence>
<protein>
    <submittedName>
        <fullName evidence="3">Uncharacterized protein</fullName>
    </submittedName>
</protein>
<accession>C7NIT1</accession>
<evidence type="ECO:0000256" key="1">
    <source>
        <dbReference type="SAM" id="MobiDB-lite"/>
    </source>
</evidence>
<name>C7NIT1_KYTSD</name>
<feature type="compositionally biased region" description="Gly residues" evidence="1">
    <location>
        <begin position="204"/>
        <end position="223"/>
    </location>
</feature>
<evidence type="ECO:0000256" key="2">
    <source>
        <dbReference type="SAM" id="Phobius"/>
    </source>
</evidence>